<dbReference type="Gene3D" id="1.10.340.70">
    <property type="match status" value="1"/>
</dbReference>
<reference evidence="2" key="1">
    <citation type="submission" date="2021-10" db="EMBL/GenBank/DDBJ databases">
        <title>Tropical sea cucumber genome reveals ecological adaptation and Cuvierian tubules defense mechanism.</title>
        <authorList>
            <person name="Chen T."/>
        </authorList>
    </citation>
    <scope>NUCLEOTIDE SEQUENCE</scope>
    <source>
        <strain evidence="2">Nanhai2018</strain>
        <tissue evidence="2">Muscle</tissue>
    </source>
</reference>
<proteinExistence type="predicted"/>
<evidence type="ECO:0000259" key="1">
    <source>
        <dbReference type="Pfam" id="PF17921"/>
    </source>
</evidence>
<accession>A0A9Q1H4G3</accession>
<dbReference type="EMBL" id="JAIZAY010000012">
    <property type="protein sequence ID" value="KAJ8031951.1"/>
    <property type="molecule type" value="Genomic_DNA"/>
</dbReference>
<comment type="caution">
    <text evidence="2">The sequence shown here is derived from an EMBL/GenBank/DDBJ whole genome shotgun (WGS) entry which is preliminary data.</text>
</comment>
<protein>
    <recommendedName>
        <fullName evidence="1">Integrase zinc-binding domain-containing protein</fullName>
    </recommendedName>
</protein>
<dbReference type="AlphaFoldDB" id="A0A9Q1H4G3"/>
<feature type="domain" description="Integrase zinc-binding" evidence="1">
    <location>
        <begin position="7"/>
        <end position="38"/>
    </location>
</feature>
<dbReference type="Proteomes" id="UP001152320">
    <property type="component" value="Chromosome 12"/>
</dbReference>
<keyword evidence="3" id="KW-1185">Reference proteome</keyword>
<dbReference type="InterPro" id="IPR041588">
    <property type="entry name" value="Integrase_H2C2"/>
</dbReference>
<name>A0A9Q1H4G3_HOLLE</name>
<evidence type="ECO:0000313" key="3">
    <source>
        <dbReference type="Proteomes" id="UP001152320"/>
    </source>
</evidence>
<organism evidence="2 3">
    <name type="scientific">Holothuria leucospilota</name>
    <name type="common">Black long sea cucumber</name>
    <name type="synonym">Mertensiothuria leucospilota</name>
    <dbReference type="NCBI Taxonomy" id="206669"/>
    <lineage>
        <taxon>Eukaryota</taxon>
        <taxon>Metazoa</taxon>
        <taxon>Echinodermata</taxon>
        <taxon>Eleutherozoa</taxon>
        <taxon>Echinozoa</taxon>
        <taxon>Holothuroidea</taxon>
        <taxon>Aspidochirotacea</taxon>
        <taxon>Aspidochirotida</taxon>
        <taxon>Holothuriidae</taxon>
        <taxon>Holothuria</taxon>
    </lineage>
</organism>
<dbReference type="Pfam" id="PF17921">
    <property type="entry name" value="Integrase_H2C2"/>
    <property type="match status" value="1"/>
</dbReference>
<sequence>MHTPLIKGTQRLKTKRFIWPNINKDVENWCQSCGKCQHLHHLRQKRRKSAKLRSQRRTRCNYGVYDCIISTLQILVSVEVSLKTHRIVQLGFPLNKKGLFT</sequence>
<evidence type="ECO:0000313" key="2">
    <source>
        <dbReference type="EMBL" id="KAJ8031951.1"/>
    </source>
</evidence>
<gene>
    <name evidence="2" type="ORF">HOLleu_25328</name>
</gene>